<proteinExistence type="predicted"/>
<name>A0A381NBT2_9ZZZZ</name>
<organism evidence="1">
    <name type="scientific">marine metagenome</name>
    <dbReference type="NCBI Taxonomy" id="408172"/>
    <lineage>
        <taxon>unclassified sequences</taxon>
        <taxon>metagenomes</taxon>
        <taxon>ecological metagenomes</taxon>
    </lineage>
</organism>
<reference evidence="1" key="1">
    <citation type="submission" date="2018-05" db="EMBL/GenBank/DDBJ databases">
        <authorList>
            <person name="Lanie J.A."/>
            <person name="Ng W.-L."/>
            <person name="Kazmierczak K.M."/>
            <person name="Andrzejewski T.M."/>
            <person name="Davidsen T.M."/>
            <person name="Wayne K.J."/>
            <person name="Tettelin H."/>
            <person name="Glass J.I."/>
            <person name="Rusch D."/>
            <person name="Podicherti R."/>
            <person name="Tsui H.-C.T."/>
            <person name="Winkler M.E."/>
        </authorList>
    </citation>
    <scope>NUCLEOTIDE SEQUENCE</scope>
</reference>
<sequence length="121" mass="13777">MRFNASQERTPPFQPDFSQSQEIPLHVGVCRIMLHLPDAASLKHKRQVSRSLSTRIRNTFNVAVAEVEDHDLWQRLTLAVCCVSTDQAHANEMVSKVVAFVEDSRRDLELLDYQTEIISGV</sequence>
<evidence type="ECO:0008006" key="2">
    <source>
        <dbReference type="Google" id="ProtNLM"/>
    </source>
</evidence>
<dbReference type="InterPro" id="IPR036746">
    <property type="entry name" value="TT1725-like_sf"/>
</dbReference>
<gene>
    <name evidence="1" type="ORF">METZ01_LOCUS4859</name>
</gene>
<dbReference type="Gene3D" id="3.30.70.1120">
    <property type="entry name" value="TT1725-like"/>
    <property type="match status" value="1"/>
</dbReference>
<evidence type="ECO:0000313" key="1">
    <source>
        <dbReference type="EMBL" id="SUZ52005.1"/>
    </source>
</evidence>
<dbReference type="SUPFAM" id="SSF103007">
    <property type="entry name" value="Hypothetical protein TT1725"/>
    <property type="match status" value="1"/>
</dbReference>
<protein>
    <recommendedName>
        <fullName evidence="2">DUF503 domain-containing protein</fullName>
    </recommendedName>
</protein>
<accession>A0A381NBT2</accession>
<dbReference type="AlphaFoldDB" id="A0A381NBT2"/>
<dbReference type="PANTHER" id="PTHR36441">
    <property type="entry name" value="HYPOTHETICAL CYTOSOLIC PROTEIN"/>
    <property type="match status" value="1"/>
</dbReference>
<dbReference type="Pfam" id="PF04456">
    <property type="entry name" value="DUF503"/>
    <property type="match status" value="1"/>
</dbReference>
<dbReference type="InterPro" id="IPR007546">
    <property type="entry name" value="DUF503"/>
</dbReference>
<dbReference type="EMBL" id="UINC01000252">
    <property type="protein sequence ID" value="SUZ52005.1"/>
    <property type="molecule type" value="Genomic_DNA"/>
</dbReference>
<dbReference type="PANTHER" id="PTHR36441:SF1">
    <property type="entry name" value="DUF503 DOMAIN-CONTAINING PROTEIN"/>
    <property type="match status" value="1"/>
</dbReference>